<dbReference type="EMBL" id="CM045761">
    <property type="protein sequence ID" value="KAI8016172.1"/>
    <property type="molecule type" value="Genomic_DNA"/>
</dbReference>
<proteinExistence type="predicted"/>
<name>A0ACC0HRE7_9ERIC</name>
<evidence type="ECO:0000313" key="2">
    <source>
        <dbReference type="Proteomes" id="UP001060215"/>
    </source>
</evidence>
<evidence type="ECO:0000313" key="1">
    <source>
        <dbReference type="EMBL" id="KAI8016172.1"/>
    </source>
</evidence>
<accession>A0ACC0HRE7</accession>
<sequence>MEILFAKEAREQKHEWTTLRCRVSSVNQDLDISQDSILQNVDEQTSFRTTLRCMRLWAKRRGVYSNVSRFLGGINWALLIARICQLYPNALPNMLVSRFFKVYNLWWWPNPVMLCPIQDGSLGLPVWDPRRNFRDMQHLMPIITPAYLCINSSYNVSTSTLRVILEEFQRGNEICESLLKTFHKGLPKVRTQPSLWVALVIHVLAKDWGDGGIVNWLRDEMNSHPECIPSFLELLRVLPEEVFNYKIAARPDRRRQFEKELTSTIEIALNILSACLNIIELMEQVLEAFAYWLHLRHRIPASTLASHPLVLTALFSLNSDILSETSVNDYEGKCQSNSETYGTEIETDSSSEEDENETDSETDADQAQDLKKIMNVKLEVLIVMMLTIMSNPESEESSGYSDDPSWLFEDF</sequence>
<dbReference type="Proteomes" id="UP001060215">
    <property type="component" value="Chromosome 4"/>
</dbReference>
<organism evidence="1 2">
    <name type="scientific">Camellia lanceoleosa</name>
    <dbReference type="NCBI Taxonomy" id="1840588"/>
    <lineage>
        <taxon>Eukaryota</taxon>
        <taxon>Viridiplantae</taxon>
        <taxon>Streptophyta</taxon>
        <taxon>Embryophyta</taxon>
        <taxon>Tracheophyta</taxon>
        <taxon>Spermatophyta</taxon>
        <taxon>Magnoliopsida</taxon>
        <taxon>eudicotyledons</taxon>
        <taxon>Gunneridae</taxon>
        <taxon>Pentapetalae</taxon>
        <taxon>asterids</taxon>
        <taxon>Ericales</taxon>
        <taxon>Theaceae</taxon>
        <taxon>Camellia</taxon>
    </lineage>
</organism>
<protein>
    <submittedName>
        <fullName evidence="1">Nuclear poly(A) polymerase 1</fullName>
    </submittedName>
</protein>
<keyword evidence="2" id="KW-1185">Reference proteome</keyword>
<gene>
    <name evidence="1" type="ORF">LOK49_LG05G01701</name>
</gene>
<reference evidence="1 2" key="1">
    <citation type="journal article" date="2022" name="Plant J.">
        <title>Chromosome-level genome of Camellia lanceoleosa provides a valuable resource for understanding genome evolution and self-incompatibility.</title>
        <authorList>
            <person name="Gong W."/>
            <person name="Xiao S."/>
            <person name="Wang L."/>
            <person name="Liao Z."/>
            <person name="Chang Y."/>
            <person name="Mo W."/>
            <person name="Hu G."/>
            <person name="Li W."/>
            <person name="Zhao G."/>
            <person name="Zhu H."/>
            <person name="Hu X."/>
            <person name="Ji K."/>
            <person name="Xiang X."/>
            <person name="Song Q."/>
            <person name="Yuan D."/>
            <person name="Jin S."/>
            <person name="Zhang L."/>
        </authorList>
    </citation>
    <scope>NUCLEOTIDE SEQUENCE [LARGE SCALE GENOMIC DNA]</scope>
    <source>
        <strain evidence="1">SQ_2022a</strain>
    </source>
</reference>
<comment type="caution">
    <text evidence="1">The sequence shown here is derived from an EMBL/GenBank/DDBJ whole genome shotgun (WGS) entry which is preliminary data.</text>
</comment>